<dbReference type="Gene3D" id="1.10.10.60">
    <property type="entry name" value="Homeodomain-like"/>
    <property type="match status" value="1"/>
</dbReference>
<dbReference type="AlphaFoldDB" id="A0A8T1T7Q9"/>
<dbReference type="PANTHER" id="PTHR19303:SF26">
    <property type="entry name" value="TIGGER TRANSPOSABLE ELEMENT-DERIVED PROTEIN 1"/>
    <property type="match status" value="1"/>
</dbReference>
<dbReference type="Pfam" id="PF03221">
    <property type="entry name" value="HTH_Tnp_Tc5"/>
    <property type="match status" value="1"/>
</dbReference>
<dbReference type="Pfam" id="PF04218">
    <property type="entry name" value="CENP-B_N"/>
    <property type="match status" value="1"/>
</dbReference>
<dbReference type="InterPro" id="IPR006600">
    <property type="entry name" value="HTH_CenpB_DNA-bd_dom"/>
</dbReference>
<dbReference type="Proteomes" id="UP000765507">
    <property type="component" value="Unassembled WGS sequence"/>
</dbReference>
<dbReference type="GO" id="GO:0005634">
    <property type="term" value="C:nucleus"/>
    <property type="evidence" value="ECO:0007669"/>
    <property type="project" value="TreeGrafter"/>
</dbReference>
<reference evidence="5 6" key="1">
    <citation type="journal article" date="2020" name="G3 (Bethesda)">
        <title>Draft Genome of the Common Snapping Turtle, Chelydra serpentina, a Model for Phenotypic Plasticity in Reptiles.</title>
        <authorList>
            <person name="Das D."/>
            <person name="Singh S.K."/>
            <person name="Bierstedt J."/>
            <person name="Erickson A."/>
            <person name="Galli G.L.J."/>
            <person name="Crossley D.A. 2nd"/>
            <person name="Rhen T."/>
        </authorList>
    </citation>
    <scope>NUCLEOTIDE SEQUENCE [LARGE SCALE GENOMIC DNA]</scope>
    <source>
        <strain evidence="5">KW</strain>
    </source>
</reference>
<keyword evidence="2" id="KW-0539">Nucleus</keyword>
<feature type="region of interest" description="Disordered" evidence="3">
    <location>
        <begin position="1"/>
        <end position="24"/>
    </location>
</feature>
<sequence length="219" mass="24621">MAPKRKPATSSGAQPKKQRSVPTVEEKLDVLDLLKGGMSVASVARKYGRNESSIHAIKIKETEIRQAMASSAPKTAKVTSQVREKALVKTEKALNLWLEDVNRKRVPINGTMLQEKALSIYAMFKPPSDKKEFKASQGWLNSFRNCFNLKNMQTTGEAASANEEAAKAYPEQLKEIIEERGYLPEQVFNADETGLFWKKNIHANLHFEIRTTSPWLQSS</sequence>
<gene>
    <name evidence="5" type="ORF">G0U57_009143</name>
</gene>
<evidence type="ECO:0000256" key="2">
    <source>
        <dbReference type="ARBA" id="ARBA00023242"/>
    </source>
</evidence>
<organism evidence="5 6">
    <name type="scientific">Chelydra serpentina</name>
    <name type="common">Snapping turtle</name>
    <name type="synonym">Testudo serpentina</name>
    <dbReference type="NCBI Taxonomy" id="8475"/>
    <lineage>
        <taxon>Eukaryota</taxon>
        <taxon>Metazoa</taxon>
        <taxon>Chordata</taxon>
        <taxon>Craniata</taxon>
        <taxon>Vertebrata</taxon>
        <taxon>Euteleostomi</taxon>
        <taxon>Archelosauria</taxon>
        <taxon>Testudinata</taxon>
        <taxon>Testudines</taxon>
        <taxon>Cryptodira</taxon>
        <taxon>Durocryptodira</taxon>
        <taxon>Americhelydia</taxon>
        <taxon>Chelydroidea</taxon>
        <taxon>Chelydridae</taxon>
        <taxon>Chelydra</taxon>
    </lineage>
</organism>
<dbReference type="PANTHER" id="PTHR19303">
    <property type="entry name" value="TRANSPOSON"/>
    <property type="match status" value="1"/>
</dbReference>
<dbReference type="SUPFAM" id="SSF46689">
    <property type="entry name" value="Homeodomain-like"/>
    <property type="match status" value="2"/>
</dbReference>
<dbReference type="GO" id="GO:0003677">
    <property type="term" value="F:DNA binding"/>
    <property type="evidence" value="ECO:0007669"/>
    <property type="project" value="UniProtKB-KW"/>
</dbReference>
<evidence type="ECO:0000259" key="4">
    <source>
        <dbReference type="PROSITE" id="PS51253"/>
    </source>
</evidence>
<keyword evidence="6" id="KW-1185">Reference proteome</keyword>
<evidence type="ECO:0000313" key="5">
    <source>
        <dbReference type="EMBL" id="KAG6937556.1"/>
    </source>
</evidence>
<evidence type="ECO:0000256" key="1">
    <source>
        <dbReference type="ARBA" id="ARBA00023125"/>
    </source>
</evidence>
<dbReference type="InterPro" id="IPR050863">
    <property type="entry name" value="CenT-Element_Derived"/>
</dbReference>
<dbReference type="SMART" id="SM00674">
    <property type="entry name" value="CENPB"/>
    <property type="match status" value="1"/>
</dbReference>
<comment type="caution">
    <text evidence="5">The sequence shown here is derived from an EMBL/GenBank/DDBJ whole genome shotgun (WGS) entry which is preliminary data.</text>
</comment>
<dbReference type="OrthoDB" id="9886754at2759"/>
<evidence type="ECO:0000256" key="3">
    <source>
        <dbReference type="SAM" id="MobiDB-lite"/>
    </source>
</evidence>
<name>A0A8T1T7Q9_CHESE</name>
<dbReference type="InterPro" id="IPR007889">
    <property type="entry name" value="HTH_Psq"/>
</dbReference>
<protein>
    <submittedName>
        <fullName evidence="5">Tigger transposable element derived 1</fullName>
    </submittedName>
</protein>
<keyword evidence="1" id="KW-0238">DNA-binding</keyword>
<dbReference type="PROSITE" id="PS51253">
    <property type="entry name" value="HTH_CENPB"/>
    <property type="match status" value="1"/>
</dbReference>
<feature type="domain" description="HTH CENPB-type" evidence="4">
    <location>
        <begin position="78"/>
        <end position="153"/>
    </location>
</feature>
<dbReference type="InterPro" id="IPR009057">
    <property type="entry name" value="Homeodomain-like_sf"/>
</dbReference>
<dbReference type="Gene3D" id="1.10.10.10">
    <property type="entry name" value="Winged helix-like DNA-binding domain superfamily/Winged helix DNA-binding domain"/>
    <property type="match status" value="1"/>
</dbReference>
<evidence type="ECO:0000313" key="6">
    <source>
        <dbReference type="Proteomes" id="UP000765507"/>
    </source>
</evidence>
<dbReference type="EMBL" id="JAHGAV010000023">
    <property type="protein sequence ID" value="KAG6937556.1"/>
    <property type="molecule type" value="Genomic_DNA"/>
</dbReference>
<dbReference type="InterPro" id="IPR036388">
    <property type="entry name" value="WH-like_DNA-bd_sf"/>
</dbReference>
<proteinExistence type="predicted"/>
<accession>A0A8T1T7Q9</accession>